<dbReference type="InterPro" id="IPR005016">
    <property type="entry name" value="TDE1/TMS"/>
</dbReference>
<dbReference type="GO" id="GO:0016020">
    <property type="term" value="C:membrane"/>
    <property type="evidence" value="ECO:0007669"/>
    <property type="project" value="UniProtKB-SubCell"/>
</dbReference>
<evidence type="ECO:0000313" key="10">
    <source>
        <dbReference type="Proteomes" id="UP000225706"/>
    </source>
</evidence>
<feature type="transmembrane region" description="Helical" evidence="7">
    <location>
        <begin position="118"/>
        <end position="138"/>
    </location>
</feature>
<dbReference type="STRING" id="50429.A0A2B4S153"/>
<keyword evidence="4 7" id="KW-1133">Transmembrane helix</keyword>
<name>A0A2B4S153_STYPI</name>
<dbReference type="InterPro" id="IPR014710">
    <property type="entry name" value="RmlC-like_jellyroll"/>
</dbReference>
<evidence type="ECO:0000256" key="7">
    <source>
        <dbReference type="SAM" id="Phobius"/>
    </source>
</evidence>
<sequence>MVDSEIFITAPGTFAEDYDITTISLGTVAFILVKTSTQNCIWNDIFMVPILGASFISFGISLHPRIRNNIQTEAIILPCAVVIFHSVFVMVLAVTLQEGRGCNLEGTFLSRQKNSTRVHFKTIIALSLMHTAFFYACLRRESFTLGLLRGTNIENETIENKSDKEENLPYSYSAFHFLMSTGSMYTLETLTNWYGPIINQFSQNGESSLVGLQAHWKPAQIVTIVTSCMPLLLYISFMIYAIVTLDPHIQSQGSSGYLRSTPKAGRKMENKNTFSPHIDHKNYIIESNPNGTFAGSGEILKARESKLDCPSQTQEYNLVVRCERVRDTSVSFYHFPREICQSYYVGRNGSNACTVIAVLIAKAFCSGDLDLPEADVLGESWINLYNSCIAEGNRLYDMLVNLKKHGAVYLSVEEVAEEFGDTLQIKNLGSSLPVSFVSETETATVCYQLARLRKFNERLAAIFIKDSRSGVFLFFKDGPLLFADSHPYGSGGALLVCSTDVNELVMHLAEIFCVVSIEGLGGLMSPVLATYMREPPSDSFILYVISDGAEKNNYPQNIAQQREYLTKSLYFCLIGKEDFSREIWCADGSIVTTQFSRQTVLCVYAPRIGSEIAAENSLIFKMAYEKSVINININFENDEQYIPHLPKPFLMRKDRSKGKLGTIQPSLDAQRTAFEIHKRVMEVQRFRRDSQSALEAPLLVTALIKKTHQRLDTIQEITQSHPTPLEKFVWAARVVHVLVSSCMRWRRYKKPDESTKSKHDSAESGTRKGSQKNSGIGFDTRVFKGKSKISDELRHILTSIPRVRTNEGLKKIQRLCRSTRAVMIFPLEREHDLSRLVGYERYDNGRVLACQGRIPERFYYVLSGRVSKICVYDLAAGVTKMSFGELMQGHTTDPVELMNGTEREHSLICKGPVEVLVLDKEDFMELMNTSPYSGLPIETLRSIELFRNFPLEKFLDDKDAIMTRYYAKDAVIVKDSSDTPFFYIVKSGRCKVVRKQEVLDMSRTTKLPSIATVTRKSPRSTPGKNPTSLLELTETFSKKNTARLDKITLRTSVCSMNPNIKITGDSGIMFAEKNHDEQPTSRQLEKDPVFDSGGVTCPRKPDKVAKKVSDVSVTLPTRTALLQIAVLKPGNMFGLESMMPKVATKISSEADAVEENQDPSTKSLILISEGAECIMINKRFFLMNASITTLVQLKALREDYMTVPDARHRIQCLESWDLYKGELIRTLTTRAAKQARR</sequence>
<evidence type="ECO:0000256" key="3">
    <source>
        <dbReference type="ARBA" id="ARBA00022692"/>
    </source>
</evidence>
<keyword evidence="5 7" id="KW-0472">Membrane</keyword>
<dbReference type="AlphaFoldDB" id="A0A2B4S153"/>
<dbReference type="Pfam" id="PF03348">
    <property type="entry name" value="Serinc"/>
    <property type="match status" value="1"/>
</dbReference>
<accession>A0A2B4S153</accession>
<dbReference type="CDD" id="cd00038">
    <property type="entry name" value="CAP_ED"/>
    <property type="match status" value="1"/>
</dbReference>
<comment type="similarity">
    <text evidence="2">Belongs to the TDE1 family.</text>
</comment>
<keyword evidence="10" id="KW-1185">Reference proteome</keyword>
<dbReference type="Gene3D" id="2.60.120.10">
    <property type="entry name" value="Jelly Rolls"/>
    <property type="match status" value="2"/>
</dbReference>
<reference evidence="10" key="1">
    <citation type="journal article" date="2017" name="bioRxiv">
        <title>Comparative analysis of the genomes of Stylophora pistillata and Acropora digitifera provides evidence for extensive differences between species of corals.</title>
        <authorList>
            <person name="Voolstra C.R."/>
            <person name="Li Y."/>
            <person name="Liew Y.J."/>
            <person name="Baumgarten S."/>
            <person name="Zoccola D."/>
            <person name="Flot J.-F."/>
            <person name="Tambutte S."/>
            <person name="Allemand D."/>
            <person name="Aranda M."/>
        </authorList>
    </citation>
    <scope>NUCLEOTIDE SEQUENCE [LARGE SCALE GENOMIC DNA]</scope>
</reference>
<feature type="transmembrane region" description="Helical" evidence="7">
    <location>
        <begin position="41"/>
        <end position="62"/>
    </location>
</feature>
<evidence type="ECO:0000256" key="4">
    <source>
        <dbReference type="ARBA" id="ARBA00022989"/>
    </source>
</evidence>
<feature type="transmembrane region" description="Helical" evidence="7">
    <location>
        <begin position="74"/>
        <end position="96"/>
    </location>
</feature>
<feature type="compositionally biased region" description="Basic and acidic residues" evidence="6">
    <location>
        <begin position="750"/>
        <end position="766"/>
    </location>
</feature>
<feature type="region of interest" description="Disordered" evidence="6">
    <location>
        <begin position="749"/>
        <end position="778"/>
    </location>
</feature>
<proteinExistence type="inferred from homology"/>
<evidence type="ECO:0000256" key="5">
    <source>
        <dbReference type="ARBA" id="ARBA00023136"/>
    </source>
</evidence>
<comment type="subcellular location">
    <subcellularLocation>
        <location evidence="1">Membrane</location>
        <topology evidence="1">Multi-pass membrane protein</topology>
    </subcellularLocation>
</comment>
<gene>
    <name evidence="9" type="primary">serinc</name>
    <name evidence="9" type="ORF">AWC38_SpisGene13204</name>
</gene>
<protein>
    <submittedName>
        <fullName evidence="9">Putative serine incorporator</fullName>
    </submittedName>
</protein>
<dbReference type="OrthoDB" id="166212at2759"/>
<evidence type="ECO:0000256" key="2">
    <source>
        <dbReference type="ARBA" id="ARBA00006665"/>
    </source>
</evidence>
<evidence type="ECO:0000256" key="6">
    <source>
        <dbReference type="SAM" id="MobiDB-lite"/>
    </source>
</evidence>
<feature type="domain" description="Cyclic nucleotide-binding" evidence="8">
    <location>
        <begin position="842"/>
        <end position="927"/>
    </location>
</feature>
<evidence type="ECO:0000313" key="9">
    <source>
        <dbReference type="EMBL" id="PFX22297.1"/>
    </source>
</evidence>
<keyword evidence="3 7" id="KW-0812">Transmembrane</keyword>
<evidence type="ECO:0000259" key="8">
    <source>
        <dbReference type="PROSITE" id="PS50042"/>
    </source>
</evidence>
<comment type="caution">
    <text evidence="9">The sequence shown here is derived from an EMBL/GenBank/DDBJ whole genome shotgun (WGS) entry which is preliminary data.</text>
</comment>
<dbReference type="SUPFAM" id="SSF51206">
    <property type="entry name" value="cAMP-binding domain-like"/>
    <property type="match status" value="2"/>
</dbReference>
<organism evidence="9 10">
    <name type="scientific">Stylophora pistillata</name>
    <name type="common">Smooth cauliflower coral</name>
    <dbReference type="NCBI Taxonomy" id="50429"/>
    <lineage>
        <taxon>Eukaryota</taxon>
        <taxon>Metazoa</taxon>
        <taxon>Cnidaria</taxon>
        <taxon>Anthozoa</taxon>
        <taxon>Hexacorallia</taxon>
        <taxon>Scleractinia</taxon>
        <taxon>Astrocoeniina</taxon>
        <taxon>Pocilloporidae</taxon>
        <taxon>Stylophora</taxon>
    </lineage>
</organism>
<dbReference type="PANTHER" id="PTHR23011">
    <property type="entry name" value="CYCLIC NUCLEOTIDE-BINDING DOMAIN CONTAINING PROTEIN"/>
    <property type="match status" value="1"/>
</dbReference>
<dbReference type="EMBL" id="LSMT01000244">
    <property type="protein sequence ID" value="PFX22297.1"/>
    <property type="molecule type" value="Genomic_DNA"/>
</dbReference>
<feature type="domain" description="Cyclic nucleotide-binding" evidence="8">
    <location>
        <begin position="945"/>
        <end position="1021"/>
    </location>
</feature>
<dbReference type="PROSITE" id="PS50042">
    <property type="entry name" value="CNMP_BINDING_3"/>
    <property type="match status" value="2"/>
</dbReference>
<dbReference type="Proteomes" id="UP000225706">
    <property type="component" value="Unassembled WGS sequence"/>
</dbReference>
<dbReference type="InterPro" id="IPR018490">
    <property type="entry name" value="cNMP-bd_dom_sf"/>
</dbReference>
<dbReference type="Pfam" id="PF00027">
    <property type="entry name" value="cNMP_binding"/>
    <property type="match status" value="1"/>
</dbReference>
<dbReference type="InterPro" id="IPR000595">
    <property type="entry name" value="cNMP-bd_dom"/>
</dbReference>
<evidence type="ECO:0000256" key="1">
    <source>
        <dbReference type="ARBA" id="ARBA00004141"/>
    </source>
</evidence>
<feature type="transmembrane region" description="Helical" evidence="7">
    <location>
        <begin position="221"/>
        <end position="243"/>
    </location>
</feature>
<dbReference type="PANTHER" id="PTHR23011:SF12">
    <property type="entry name" value="CYCLIC NUCLEOTIDE-BINDING DOMAIN-CONTAINING PROTEIN"/>
    <property type="match status" value="1"/>
</dbReference>